<evidence type="ECO:0000256" key="1">
    <source>
        <dbReference type="SAM" id="MobiDB-lite"/>
    </source>
</evidence>
<accession>A0A3Q1J3X1</accession>
<feature type="region of interest" description="Disordered" evidence="1">
    <location>
        <begin position="239"/>
        <end position="276"/>
    </location>
</feature>
<organism evidence="2 3">
    <name type="scientific">Anabas testudineus</name>
    <name type="common">Climbing perch</name>
    <name type="synonym">Anthias testudineus</name>
    <dbReference type="NCBI Taxonomy" id="64144"/>
    <lineage>
        <taxon>Eukaryota</taxon>
        <taxon>Metazoa</taxon>
        <taxon>Chordata</taxon>
        <taxon>Craniata</taxon>
        <taxon>Vertebrata</taxon>
        <taxon>Euteleostomi</taxon>
        <taxon>Actinopterygii</taxon>
        <taxon>Neopterygii</taxon>
        <taxon>Teleostei</taxon>
        <taxon>Neoteleostei</taxon>
        <taxon>Acanthomorphata</taxon>
        <taxon>Anabantaria</taxon>
        <taxon>Anabantiformes</taxon>
        <taxon>Anabantoidei</taxon>
        <taxon>Anabantidae</taxon>
        <taxon>Anabas</taxon>
    </lineage>
</organism>
<dbReference type="AlphaFoldDB" id="A0A3Q1J3X1"/>
<dbReference type="OMA" id="PRAYCKR"/>
<dbReference type="InParanoid" id="A0A3Q1J3X1"/>
<feature type="compositionally biased region" description="Basic and acidic residues" evidence="1">
    <location>
        <begin position="250"/>
        <end position="261"/>
    </location>
</feature>
<evidence type="ECO:0000313" key="2">
    <source>
        <dbReference type="Ensembl" id="ENSATEP00000026044.1"/>
    </source>
</evidence>
<name>A0A3Q1J3X1_ANATE</name>
<reference evidence="2" key="2">
    <citation type="submission" date="2025-08" db="UniProtKB">
        <authorList>
            <consortium name="Ensembl"/>
        </authorList>
    </citation>
    <scope>IDENTIFICATION</scope>
</reference>
<dbReference type="InterPro" id="IPR009360">
    <property type="entry name" value="Isy1"/>
</dbReference>
<keyword evidence="3" id="KW-1185">Reference proteome</keyword>
<dbReference type="Ensembl" id="ENSATET00000026463.3">
    <property type="protein sequence ID" value="ENSATEP00000026044.1"/>
    <property type="gene ID" value="ENSATEG00000018061.3"/>
</dbReference>
<dbReference type="RefSeq" id="XP_026200614.1">
    <property type="nucleotide sequence ID" value="XM_026344829.2"/>
</dbReference>
<evidence type="ECO:0000313" key="3">
    <source>
        <dbReference type="Proteomes" id="UP000265040"/>
    </source>
</evidence>
<proteinExistence type="predicted"/>
<reference evidence="2" key="3">
    <citation type="submission" date="2025-09" db="UniProtKB">
        <authorList>
            <consortium name="Ensembl"/>
        </authorList>
    </citation>
    <scope>IDENTIFICATION</scope>
</reference>
<dbReference type="GeneID" id="113151952"/>
<reference evidence="2" key="1">
    <citation type="submission" date="2021-04" db="EMBL/GenBank/DDBJ databases">
        <authorList>
            <consortium name="Wellcome Sanger Institute Data Sharing"/>
        </authorList>
    </citation>
    <scope>NUCLEOTIDE SEQUENCE [LARGE SCALE GENOMIC DNA]</scope>
</reference>
<dbReference type="Proteomes" id="UP000265040">
    <property type="component" value="Chromosome 4"/>
</dbReference>
<dbReference type="Pfam" id="PF06246">
    <property type="entry name" value="Isy1"/>
    <property type="match status" value="1"/>
</dbReference>
<dbReference type="GeneTree" id="ENSGT00410000029447"/>
<dbReference type="GO" id="GO:0000350">
    <property type="term" value="P:generation of catalytic spliceosome for second transesterification step"/>
    <property type="evidence" value="ECO:0007669"/>
    <property type="project" value="InterPro"/>
</dbReference>
<sequence>MARNEEKQQGRLNRLWLQKEREEGRIRDVQERRPKLATLTSVSSVKKWIPSIKNEIEYYLQQSQLSHYPERKIAEFQQHIEALEKEYKSFTAKLRMLDPSCKHKPWTPRAYCKRRAETQECPSIVKNPRQSDSNENCGQCRGGKSDLDSHWTRQKCLSYSETRFQTHFLTNTISEISETVCKDQDQPLSFDRTRLAVAAAAFRGSSIQPCSSPTQNLARALQSGLPNLNNSPSGQTFSLQCRGTQNNDRTTVDSTHEHKSESGAAQRIPGKSTSICKTEERSGHVLGLDCYSSSDED</sequence>
<feature type="compositionally biased region" description="Polar residues" evidence="1">
    <location>
        <begin position="239"/>
        <end position="249"/>
    </location>
</feature>
<protein>
    <submittedName>
        <fullName evidence="2">Uncharacterized protein</fullName>
    </submittedName>
</protein>
<dbReference type="OrthoDB" id="5983780at2759"/>